<evidence type="ECO:0000256" key="1">
    <source>
        <dbReference type="SAM" id="Coils"/>
    </source>
</evidence>
<name>A0A3D8SNH4_9HELO</name>
<reference evidence="2 3" key="1">
    <citation type="journal article" date="2018" name="IMA Fungus">
        <title>IMA Genome-F 9: Draft genome sequence of Annulohypoxylon stygium, Aspergillus mulundensis, Berkeleyomyces basicola (syn. Thielaviopsis basicola), Ceratocystis smalleyi, two Cercospora beticola strains, Coleophoma cylindrospora, Fusarium fracticaudum, Phialophora cf. hyalina, and Morchella septimelata.</title>
        <authorList>
            <person name="Wingfield B.D."/>
            <person name="Bills G.F."/>
            <person name="Dong Y."/>
            <person name="Huang W."/>
            <person name="Nel W.J."/>
            <person name="Swalarsk-Parry B.S."/>
            <person name="Vaghefi N."/>
            <person name="Wilken P.M."/>
            <person name="An Z."/>
            <person name="de Beer Z.W."/>
            <person name="De Vos L."/>
            <person name="Chen L."/>
            <person name="Duong T.A."/>
            <person name="Gao Y."/>
            <person name="Hammerbacher A."/>
            <person name="Kikkert J.R."/>
            <person name="Li Y."/>
            <person name="Li H."/>
            <person name="Li K."/>
            <person name="Li Q."/>
            <person name="Liu X."/>
            <person name="Ma X."/>
            <person name="Naidoo K."/>
            <person name="Pethybridge S.J."/>
            <person name="Sun J."/>
            <person name="Steenkamp E.T."/>
            <person name="van der Nest M.A."/>
            <person name="van Wyk S."/>
            <person name="Wingfield M.J."/>
            <person name="Xiong C."/>
            <person name="Yue Q."/>
            <person name="Zhang X."/>
        </authorList>
    </citation>
    <scope>NUCLEOTIDE SEQUENCE [LARGE SCALE GENOMIC DNA]</scope>
    <source>
        <strain evidence="2 3">BP5796</strain>
    </source>
</reference>
<dbReference type="AlphaFoldDB" id="A0A3D8SNH4"/>
<keyword evidence="3" id="KW-1185">Reference proteome</keyword>
<keyword evidence="1" id="KW-0175">Coiled coil</keyword>
<evidence type="ECO:0000313" key="2">
    <source>
        <dbReference type="EMBL" id="RDW87348.1"/>
    </source>
</evidence>
<dbReference type="OrthoDB" id="10479332at2759"/>
<comment type="caution">
    <text evidence="2">The sequence shown here is derived from an EMBL/GenBank/DDBJ whole genome shotgun (WGS) entry which is preliminary data.</text>
</comment>
<evidence type="ECO:0000313" key="3">
    <source>
        <dbReference type="Proteomes" id="UP000256328"/>
    </source>
</evidence>
<sequence length="123" mass="14090">MSSPLETLVSENKKLETENKELKQLIGELITWHRMRMRDRATHSQAVLTSSTVLTRLHRDMAVAREIIATAEKLKDVLSNNEGARRSHVQINEQQDAIIEVQQEIIDALEQKLGEHQLATRRA</sequence>
<proteinExistence type="predicted"/>
<gene>
    <name evidence="2" type="ORF">BP5796_03042</name>
</gene>
<feature type="coiled-coil region" evidence="1">
    <location>
        <begin position="91"/>
        <end position="119"/>
    </location>
</feature>
<organism evidence="2 3">
    <name type="scientific">Coleophoma crateriformis</name>
    <dbReference type="NCBI Taxonomy" id="565419"/>
    <lineage>
        <taxon>Eukaryota</taxon>
        <taxon>Fungi</taxon>
        <taxon>Dikarya</taxon>
        <taxon>Ascomycota</taxon>
        <taxon>Pezizomycotina</taxon>
        <taxon>Leotiomycetes</taxon>
        <taxon>Helotiales</taxon>
        <taxon>Dermateaceae</taxon>
        <taxon>Coleophoma</taxon>
    </lineage>
</organism>
<dbReference type="Proteomes" id="UP000256328">
    <property type="component" value="Unassembled WGS sequence"/>
</dbReference>
<accession>A0A3D8SNH4</accession>
<protein>
    <submittedName>
        <fullName evidence="2">Uncharacterized protein</fullName>
    </submittedName>
</protein>
<dbReference type="EMBL" id="PDLN01000004">
    <property type="protein sequence ID" value="RDW87348.1"/>
    <property type="molecule type" value="Genomic_DNA"/>
</dbReference>